<accession>R7WCD3</accession>
<name>R7WCD3_AEGTA</name>
<evidence type="ECO:0000256" key="2">
    <source>
        <dbReference type="SAM" id="MobiDB-lite"/>
    </source>
</evidence>
<sequence length="617" mass="69078">MAARRDLLLRRRTRAALYIQFSYNDHFVKGAMARAQGAVELSGDEEGLGDLPANVERERLDELCRLHEMVDVLQQAVEDAEVRVIAEREAAVKAIAEAPPVIKETVVWVEDADKVNSWNAEVDRLKGLLGAEMQATIDAKKALAKAELRNEKLARLLGVQEIKNKTLQDSVKRMEEKASDLEAENRMLRQAVASIPSVKSPSSENHRAHDLQATPLNEKTTNGAIKPMIVDRNGDIHDDDNAELPASNDAEAEKQQQELLIKCISEDLGFSTGRPIAAYLIYRCLVHWRSFEEDRTTVFDRIIQKISAAIEARDSNEKLAYWLSNSCTLLLLLQRTLKTSGSAASARQRRRTSSLNSPKENQAPGHPERSVSDGRLVGALTDISQVEAKYPALAFKQQLTALLEKVYGVIRHDLKKELSSLLGLCIQVPPFLICKLFTQVFSFINVQLFNSLLLRRECCSFSNGEYVKAGLDELEHWCHWLTEEYAGSSWDELKHIRQAVTLLILEEKHSKSLKEITDDFCPALSMQQLYRISTMYCDDKFGTLGIPSDVVASMRAKMIGGSSSPSVQDDINSFLLDDDFSIPFSVDDIARLMVHVDIADMDLPPLIQEKNGSPFEA</sequence>
<protein>
    <submittedName>
        <fullName evidence="3">Uncharacterized protein</fullName>
    </submittedName>
</protein>
<dbReference type="PROSITE" id="PS51126">
    <property type="entry name" value="DILUTE"/>
    <property type="match status" value="1"/>
</dbReference>
<dbReference type="EnsemblPlants" id="EMT20307">
    <property type="protein sequence ID" value="EMT20307"/>
    <property type="gene ID" value="F775_21432"/>
</dbReference>
<keyword evidence="1" id="KW-0175">Coiled coil</keyword>
<feature type="region of interest" description="Disordered" evidence="2">
    <location>
        <begin position="342"/>
        <end position="372"/>
    </location>
</feature>
<organism evidence="3">
    <name type="scientific">Aegilops tauschii</name>
    <name type="common">Tausch's goatgrass</name>
    <name type="synonym">Aegilops squarrosa</name>
    <dbReference type="NCBI Taxonomy" id="37682"/>
    <lineage>
        <taxon>Eukaryota</taxon>
        <taxon>Viridiplantae</taxon>
        <taxon>Streptophyta</taxon>
        <taxon>Embryophyta</taxon>
        <taxon>Tracheophyta</taxon>
        <taxon>Spermatophyta</taxon>
        <taxon>Magnoliopsida</taxon>
        <taxon>Liliopsida</taxon>
        <taxon>Poales</taxon>
        <taxon>Poaceae</taxon>
        <taxon>BOP clade</taxon>
        <taxon>Pooideae</taxon>
        <taxon>Triticodae</taxon>
        <taxon>Triticeae</taxon>
        <taxon>Triticinae</taxon>
        <taxon>Aegilops</taxon>
    </lineage>
</organism>
<dbReference type="AlphaFoldDB" id="R7WCD3"/>
<dbReference type="InterPro" id="IPR002710">
    <property type="entry name" value="Dilute_dom"/>
</dbReference>
<proteinExistence type="predicted"/>
<dbReference type="PANTHER" id="PTHR16027">
    <property type="entry name" value="DILUTE DOMAIN-CONTAINING PROTEIN YPR089W"/>
    <property type="match status" value="1"/>
</dbReference>
<feature type="coiled-coil region" evidence="1">
    <location>
        <begin position="164"/>
        <end position="191"/>
    </location>
</feature>
<evidence type="ECO:0000313" key="3">
    <source>
        <dbReference type="EnsemblPlants" id="EMT20307"/>
    </source>
</evidence>
<reference evidence="3" key="1">
    <citation type="submission" date="2015-06" db="UniProtKB">
        <authorList>
            <consortium name="EnsemblPlants"/>
        </authorList>
    </citation>
    <scope>IDENTIFICATION</scope>
</reference>
<dbReference type="Pfam" id="PF01843">
    <property type="entry name" value="DIL"/>
    <property type="match status" value="1"/>
</dbReference>
<evidence type="ECO:0000256" key="1">
    <source>
        <dbReference type="SAM" id="Coils"/>
    </source>
</evidence>
<dbReference type="InterPro" id="IPR052072">
    <property type="entry name" value="Vascular_dev_regulator"/>
</dbReference>
<dbReference type="Gene3D" id="1.20.5.490">
    <property type="entry name" value="Single helix bin"/>
    <property type="match status" value="1"/>
</dbReference>
<dbReference type="PANTHER" id="PTHR16027:SF6">
    <property type="entry name" value="DILUTE DOMAIN-CONTAINING PROTEIN"/>
    <property type="match status" value="1"/>
</dbReference>
<dbReference type="SMART" id="SM01132">
    <property type="entry name" value="DIL"/>
    <property type="match status" value="1"/>
</dbReference>